<keyword evidence="11" id="KW-1006">Bacterial flagellum protein export</keyword>
<keyword evidence="7" id="KW-1005">Bacterial flagellum biogenesis</keyword>
<keyword evidence="8" id="KW-0653">Protein transport</keyword>
<dbReference type="InterPro" id="IPR020006">
    <property type="entry name" value="FlhF"/>
</dbReference>
<evidence type="ECO:0000256" key="6">
    <source>
        <dbReference type="ARBA" id="ARBA00022741"/>
    </source>
</evidence>
<comment type="function">
    <text evidence="12">Necessary for flagellar biosynthesis. May be involved in translocation of the flagellum.</text>
</comment>
<dbReference type="FunFam" id="3.40.50.300:FF:000695">
    <property type="entry name" value="Flagellar biosynthesis regulator FlhF"/>
    <property type="match status" value="1"/>
</dbReference>
<evidence type="ECO:0000256" key="7">
    <source>
        <dbReference type="ARBA" id="ARBA00022795"/>
    </source>
</evidence>
<evidence type="ECO:0000259" key="14">
    <source>
        <dbReference type="SMART" id="SM00382"/>
    </source>
</evidence>
<dbReference type="InterPro" id="IPR027417">
    <property type="entry name" value="P-loop_NTPase"/>
</dbReference>
<dbReference type="GO" id="GO:0005047">
    <property type="term" value="F:signal recognition particle binding"/>
    <property type="evidence" value="ECO:0007669"/>
    <property type="project" value="TreeGrafter"/>
</dbReference>
<dbReference type="InterPro" id="IPR000897">
    <property type="entry name" value="SRP54_GTPase_dom"/>
</dbReference>
<comment type="caution">
    <text evidence="16">The sequence shown here is derived from an EMBL/GenBank/DDBJ whole genome shotgun (WGS) entry which is preliminary data.</text>
</comment>
<keyword evidence="10" id="KW-0472">Membrane</keyword>
<keyword evidence="16" id="KW-0966">Cell projection</keyword>
<dbReference type="GO" id="GO:0044781">
    <property type="term" value="P:bacterial-type flagellum organization"/>
    <property type="evidence" value="ECO:0007669"/>
    <property type="project" value="UniProtKB-UniRule"/>
</dbReference>
<dbReference type="InterPro" id="IPR003593">
    <property type="entry name" value="AAA+_ATPase"/>
</dbReference>
<comment type="subcellular location">
    <subcellularLocation>
        <location evidence="1">Cell membrane</location>
        <topology evidence="1">Peripheral membrane protein</topology>
        <orientation evidence="1">Cytoplasmic side</orientation>
    </subcellularLocation>
</comment>
<dbReference type="AlphaFoldDB" id="A0AA95B7V6"/>
<proteinExistence type="inferred from homology"/>
<evidence type="ECO:0000256" key="2">
    <source>
        <dbReference type="ARBA" id="ARBA00008531"/>
    </source>
</evidence>
<keyword evidence="4" id="KW-0813">Transport</keyword>
<dbReference type="GO" id="GO:0015031">
    <property type="term" value="P:protein transport"/>
    <property type="evidence" value="ECO:0007669"/>
    <property type="project" value="UniProtKB-KW"/>
</dbReference>
<keyword evidence="16" id="KW-0969">Cilium</keyword>
<evidence type="ECO:0000256" key="1">
    <source>
        <dbReference type="ARBA" id="ARBA00004413"/>
    </source>
</evidence>
<dbReference type="SUPFAM" id="SSF52540">
    <property type="entry name" value="P-loop containing nucleoside triphosphate hydrolases"/>
    <property type="match status" value="1"/>
</dbReference>
<evidence type="ECO:0000259" key="15">
    <source>
        <dbReference type="SMART" id="SM00962"/>
    </source>
</evidence>
<dbReference type="GO" id="GO:0005525">
    <property type="term" value="F:GTP binding"/>
    <property type="evidence" value="ECO:0007669"/>
    <property type="project" value="UniProtKB-UniRule"/>
</dbReference>
<dbReference type="SMART" id="SM00962">
    <property type="entry name" value="SRP54"/>
    <property type="match status" value="1"/>
</dbReference>
<protein>
    <recommendedName>
        <fullName evidence="3 13">Flagellar biosynthesis protein FlhF</fullName>
    </recommendedName>
</protein>
<dbReference type="GO" id="GO:0003924">
    <property type="term" value="F:GTPase activity"/>
    <property type="evidence" value="ECO:0007669"/>
    <property type="project" value="UniProtKB-UniRule"/>
</dbReference>
<comment type="similarity">
    <text evidence="2">Belongs to the GTP-binding SRP family.</text>
</comment>
<dbReference type="Gene3D" id="3.40.50.300">
    <property type="entry name" value="P-loop containing nucleotide triphosphate hydrolases"/>
    <property type="match status" value="1"/>
</dbReference>
<keyword evidence="16" id="KW-0282">Flagellum</keyword>
<keyword evidence="6" id="KW-0547">Nucleotide-binding</keyword>
<evidence type="ECO:0000256" key="3">
    <source>
        <dbReference type="ARBA" id="ARBA00014919"/>
    </source>
</evidence>
<evidence type="ECO:0000313" key="16">
    <source>
        <dbReference type="EMBL" id="TYS61624.1"/>
    </source>
</evidence>
<keyword evidence="5" id="KW-1003">Cell membrane</keyword>
<dbReference type="InterPro" id="IPR047040">
    <property type="entry name" value="FlhF__GTPase_dom"/>
</dbReference>
<organism evidence="16 17">
    <name type="scientific">Sutcliffiella horikoshii</name>
    <dbReference type="NCBI Taxonomy" id="79883"/>
    <lineage>
        <taxon>Bacteria</taxon>
        <taxon>Bacillati</taxon>
        <taxon>Bacillota</taxon>
        <taxon>Bacilli</taxon>
        <taxon>Bacillales</taxon>
        <taxon>Bacillaceae</taxon>
        <taxon>Sutcliffiella</taxon>
    </lineage>
</organism>
<evidence type="ECO:0000256" key="10">
    <source>
        <dbReference type="ARBA" id="ARBA00023136"/>
    </source>
</evidence>
<dbReference type="SMART" id="SM00382">
    <property type="entry name" value="AAA"/>
    <property type="match status" value="1"/>
</dbReference>
<keyword evidence="9" id="KW-0342">GTP-binding</keyword>
<evidence type="ECO:0000256" key="8">
    <source>
        <dbReference type="ARBA" id="ARBA00022927"/>
    </source>
</evidence>
<dbReference type="Gene3D" id="1.20.120.1380">
    <property type="entry name" value="Flagellar FlhF biosynthesis protein, N domain"/>
    <property type="match status" value="1"/>
</dbReference>
<name>A0AA95B7V6_9BACI</name>
<evidence type="ECO:0000256" key="11">
    <source>
        <dbReference type="ARBA" id="ARBA00023225"/>
    </source>
</evidence>
<dbReference type="EMBL" id="VTEU01000001">
    <property type="protein sequence ID" value="TYS61624.1"/>
    <property type="molecule type" value="Genomic_DNA"/>
</dbReference>
<dbReference type="NCBIfam" id="TIGR03499">
    <property type="entry name" value="FlhF"/>
    <property type="match status" value="1"/>
</dbReference>
<dbReference type="Proteomes" id="UP000323393">
    <property type="component" value="Unassembled WGS sequence"/>
</dbReference>
<sequence>MKVKKYKAENMQQAMQLVRLELGDDAVILNSKAVKTSRFFGLLSKKGVEVIAAVDEDLSDQTLKTKNIPIQPEGISDSKQKISTPAASRLEQDKLFDSIQEMKKMMKSLTHEKQRDPSLPDFFFHLEEKLLKSEISTLHVEEIMEIIYEKWLENKTMTDKSLLKLLETEVLQSLEEVSFDQDSYKKKFICLVGPTGVGKTTTLAKLAADASLKKGKSIGFITTDTYRIAAIEQLKTYASILDAPIEVCYSAEDFLAAKNKLSHLDVVFIDTAGRNFLNERFVEELKEVLDFKEEMTTFLVLSLTSKMSDMKKITDQFWNVGIHQFIFTKKDETTSIGSMYEISRTYQKGAAFVTDGQNVPEDLIPFTKELMVRTIMEEIGE</sequence>
<evidence type="ECO:0000256" key="13">
    <source>
        <dbReference type="NCBIfam" id="TIGR03499"/>
    </source>
</evidence>
<feature type="domain" description="SRP54-type proteins GTP-binding" evidence="15">
    <location>
        <begin position="186"/>
        <end position="377"/>
    </location>
</feature>
<reference evidence="16 17" key="1">
    <citation type="submission" date="2019-08" db="EMBL/GenBank/DDBJ databases">
        <title>Bacillus genomes from the desert of Cuatro Cienegas, Coahuila.</title>
        <authorList>
            <person name="Olmedo-Alvarez G."/>
        </authorList>
    </citation>
    <scope>NUCLEOTIDE SEQUENCE [LARGE SCALE GENOMIC DNA]</scope>
    <source>
        <strain evidence="16 17">CH88_3T</strain>
    </source>
</reference>
<feature type="domain" description="AAA+ ATPase" evidence="14">
    <location>
        <begin position="185"/>
        <end position="331"/>
    </location>
</feature>
<evidence type="ECO:0000256" key="9">
    <source>
        <dbReference type="ARBA" id="ARBA00023134"/>
    </source>
</evidence>
<dbReference type="PANTHER" id="PTHR43134">
    <property type="entry name" value="SIGNAL RECOGNITION PARTICLE RECEPTOR SUBUNIT ALPHA"/>
    <property type="match status" value="1"/>
</dbReference>
<evidence type="ECO:0000256" key="5">
    <source>
        <dbReference type="ARBA" id="ARBA00022475"/>
    </source>
</evidence>
<dbReference type="Pfam" id="PF00448">
    <property type="entry name" value="SRP54"/>
    <property type="match status" value="1"/>
</dbReference>
<evidence type="ECO:0000256" key="4">
    <source>
        <dbReference type="ARBA" id="ARBA00022448"/>
    </source>
</evidence>
<dbReference type="CDD" id="cd17873">
    <property type="entry name" value="FlhF"/>
    <property type="match status" value="1"/>
</dbReference>
<dbReference type="GO" id="GO:0006614">
    <property type="term" value="P:SRP-dependent cotranslational protein targeting to membrane"/>
    <property type="evidence" value="ECO:0007669"/>
    <property type="project" value="UniProtKB-UniRule"/>
</dbReference>
<dbReference type="PANTHER" id="PTHR43134:SF3">
    <property type="entry name" value="FLAGELLAR BIOSYNTHESIS PROTEIN FLHF"/>
    <property type="match status" value="1"/>
</dbReference>
<gene>
    <name evidence="16" type="primary">flhF</name>
    <name evidence="16" type="ORF">FZC74_04915</name>
</gene>
<accession>A0AA95B7V6</accession>
<evidence type="ECO:0000313" key="17">
    <source>
        <dbReference type="Proteomes" id="UP000323393"/>
    </source>
</evidence>
<dbReference type="GO" id="GO:0005886">
    <property type="term" value="C:plasma membrane"/>
    <property type="evidence" value="ECO:0007669"/>
    <property type="project" value="UniProtKB-SubCell"/>
</dbReference>
<evidence type="ECO:0000256" key="12">
    <source>
        <dbReference type="ARBA" id="ARBA00025337"/>
    </source>
</evidence>